<keyword evidence="1 3" id="KW-0560">Oxidoreductase</keyword>
<dbReference type="Pfam" id="PF01266">
    <property type="entry name" value="DAO"/>
    <property type="match status" value="1"/>
</dbReference>
<dbReference type="SUPFAM" id="SSF54373">
    <property type="entry name" value="FAD-linked reductases, C-terminal domain"/>
    <property type="match status" value="1"/>
</dbReference>
<accession>A0ABU6J249</accession>
<dbReference type="Proteomes" id="UP001352263">
    <property type="component" value="Unassembled WGS sequence"/>
</dbReference>
<keyword evidence="4" id="KW-1185">Reference proteome</keyword>
<gene>
    <name evidence="3" type="ORF">RY831_00545</name>
</gene>
<evidence type="ECO:0000313" key="4">
    <source>
        <dbReference type="Proteomes" id="UP001352263"/>
    </source>
</evidence>
<dbReference type="PANTHER" id="PTHR13847">
    <property type="entry name" value="SARCOSINE DEHYDROGENASE-RELATED"/>
    <property type="match status" value="1"/>
</dbReference>
<dbReference type="EC" id="1.-.-.-" evidence="3"/>
<evidence type="ECO:0000313" key="3">
    <source>
        <dbReference type="EMBL" id="MEC4717630.1"/>
    </source>
</evidence>
<organism evidence="3 4">
    <name type="scientific">Noviherbaspirillum album</name>
    <dbReference type="NCBI Taxonomy" id="3080276"/>
    <lineage>
        <taxon>Bacteria</taxon>
        <taxon>Pseudomonadati</taxon>
        <taxon>Pseudomonadota</taxon>
        <taxon>Betaproteobacteria</taxon>
        <taxon>Burkholderiales</taxon>
        <taxon>Oxalobacteraceae</taxon>
        <taxon>Noviherbaspirillum</taxon>
    </lineage>
</organism>
<protein>
    <submittedName>
        <fullName evidence="3">FAD-dependent oxidoreductase</fullName>
        <ecNumber evidence="3">1.-.-.-</ecNumber>
    </submittedName>
</protein>
<reference evidence="3 4" key="1">
    <citation type="submission" date="2023-10" db="EMBL/GenBank/DDBJ databases">
        <title>Noviherbaspirillum sp. CPCC 100848 genome assembly.</title>
        <authorList>
            <person name="Li X.Y."/>
            <person name="Fang X.M."/>
        </authorList>
    </citation>
    <scope>NUCLEOTIDE SEQUENCE [LARGE SCALE GENOMIC DNA]</scope>
    <source>
        <strain evidence="3 4">CPCC 100848</strain>
    </source>
</reference>
<name>A0ABU6J249_9BURK</name>
<dbReference type="InterPro" id="IPR036188">
    <property type="entry name" value="FAD/NAD-bd_sf"/>
</dbReference>
<dbReference type="RefSeq" id="WP_326504383.1">
    <property type="nucleotide sequence ID" value="NZ_JAWIIV010000001.1"/>
</dbReference>
<evidence type="ECO:0000259" key="2">
    <source>
        <dbReference type="Pfam" id="PF01266"/>
    </source>
</evidence>
<dbReference type="PANTHER" id="PTHR13847:SF289">
    <property type="entry name" value="GLYCINE OXIDASE"/>
    <property type="match status" value="1"/>
</dbReference>
<dbReference type="Gene3D" id="3.50.50.60">
    <property type="entry name" value="FAD/NAD(P)-binding domain"/>
    <property type="match status" value="2"/>
</dbReference>
<comment type="caution">
    <text evidence="3">The sequence shown here is derived from an EMBL/GenBank/DDBJ whole genome shotgun (WGS) entry which is preliminary data.</text>
</comment>
<dbReference type="InterPro" id="IPR006076">
    <property type="entry name" value="FAD-dep_OxRdtase"/>
</dbReference>
<feature type="domain" description="FAD dependent oxidoreductase" evidence="2">
    <location>
        <begin position="14"/>
        <end position="402"/>
    </location>
</feature>
<evidence type="ECO:0000256" key="1">
    <source>
        <dbReference type="ARBA" id="ARBA00023002"/>
    </source>
</evidence>
<dbReference type="EMBL" id="JAWIIV010000001">
    <property type="protein sequence ID" value="MEC4717630.1"/>
    <property type="molecule type" value="Genomic_DNA"/>
</dbReference>
<dbReference type="GO" id="GO:0016491">
    <property type="term" value="F:oxidoreductase activity"/>
    <property type="evidence" value="ECO:0007669"/>
    <property type="project" value="UniProtKB-KW"/>
</dbReference>
<proteinExistence type="predicted"/>
<dbReference type="SUPFAM" id="SSF51905">
    <property type="entry name" value="FAD/NAD(P)-binding domain"/>
    <property type="match status" value="1"/>
</dbReference>
<sequence length="419" mass="45262">MTEQYFQSPSTRPRIAVIGAGIIGTCIALELQKRGMAVSLIDKDDPGKGCSYGNSGAISVSSIVPLATPGVMASLPKMLMDRESPLRLPMGYLPRAATWLARFVLSASPERVNQSVSSLAALHNDAIAKHAALTREVGVPELFMQAGHLHLYPDEQSAQGDAQAWQIRESHGFRFEVLDRHGITALEPRIGPRYQAGMYLPDHATIRNPARYVSAIAQAFVRHGGQLLRDEVLALTQTESGWSVKGMNALVTADHIVVAAGAWSRKLLDPLRVRLPLESQRGYHVQFAGAENLVSRTVVLADRKVFVTPMEGGLRVGGTVEIAGLKRPPDMRRAAILERIARETFTDLGTMPASTWMGHRPCMPDSVPVIGEAPGNSGLWLAVGHGHLGLTDSVNTASLIADQLELRYPANRASQSNAA</sequence>
<dbReference type="Gene3D" id="3.30.9.10">
    <property type="entry name" value="D-Amino Acid Oxidase, subunit A, domain 2"/>
    <property type="match status" value="1"/>
</dbReference>